<dbReference type="InterPro" id="IPR019616">
    <property type="entry name" value="Ycf54"/>
</dbReference>
<organism evidence="1">
    <name type="scientific">Ochromonas sp. CCMP1393</name>
    <dbReference type="NCBI Taxonomy" id="420556"/>
    <lineage>
        <taxon>Eukaryota</taxon>
        <taxon>Sar</taxon>
        <taxon>Stramenopiles</taxon>
        <taxon>Ochrophyta</taxon>
        <taxon>Chrysophyceae</taxon>
        <taxon>Chromulinales</taxon>
        <taxon>Chromulinaceae</taxon>
        <taxon>Ochromonas</taxon>
    </lineage>
</organism>
<gene>
    <name evidence="1" type="primary">ycf54</name>
</gene>
<dbReference type="Pfam" id="PF10674">
    <property type="entry name" value="Ycf54"/>
    <property type="match status" value="1"/>
</dbReference>
<evidence type="ECO:0000313" key="1">
    <source>
        <dbReference type="EMBL" id="AIM52745.1"/>
    </source>
</evidence>
<reference evidence="1" key="1">
    <citation type="journal article" date="2015" name="Sci. Rep.">
        <title>Updating algal evolutionary relationships through plastid genome sequencing: did alveolate plastids emerge through endosymbiosis of an ochrophyte?</title>
        <authorList>
            <person name="Sevcikova T."/>
            <person name="Horak A."/>
            <person name="Klimes V."/>
            <person name="Zbrankova V."/>
            <person name="Demir-Hilton E."/>
            <person name="Sudek S."/>
            <person name="Jenkins J."/>
            <person name="Schmutz J."/>
            <person name="Pribyl P."/>
            <person name="Fousek J."/>
            <person name="Vlcek C."/>
            <person name="Lang B.F."/>
            <person name="Obornik M."/>
            <person name="Worden A.Z."/>
            <person name="Elias M."/>
        </authorList>
    </citation>
    <scope>NUCLEOTIDE SEQUENCE</scope>
</reference>
<dbReference type="AlphaFoldDB" id="A0A0D3MKA4"/>
<dbReference type="InterPro" id="IPR038409">
    <property type="entry name" value="Ycf54-like_sf"/>
</dbReference>
<keyword evidence="1" id="KW-0934">Plastid</keyword>
<proteinExistence type="predicted"/>
<sequence length="169" mass="20366">MSTKYYYICMSQIDMLQNQVLEEIVRERANYYLSKNRKFDFWILLAPEFMNKKIMKEKISFTNFYKQHENEILDSSNSKFYSSLITSDKDFIKWIKLRLGYFEDINEIGKNKKTDSISYISDGLYGEIILNDRDSEKESPLDYNKNFLHPEIISNKFKKSIEVYYLTKK</sequence>
<protein>
    <recommendedName>
        <fullName evidence="2">Ycf54</fullName>
    </recommendedName>
</protein>
<name>A0A0D3MKA4_9STRA</name>
<dbReference type="EMBL" id="KJ877675">
    <property type="protein sequence ID" value="AIM52745.1"/>
    <property type="molecule type" value="Genomic_DNA"/>
</dbReference>
<accession>A0A0D3MKA4</accession>
<dbReference type="Gene3D" id="3.30.70.1860">
    <property type="entry name" value="Uncharacterised protein family Ycf54"/>
    <property type="match status" value="1"/>
</dbReference>
<geneLocation type="plastid" evidence="1"/>
<evidence type="ECO:0008006" key="2">
    <source>
        <dbReference type="Google" id="ProtNLM"/>
    </source>
</evidence>